<dbReference type="GO" id="GO:0044550">
    <property type="term" value="P:secondary metabolite biosynthetic process"/>
    <property type="evidence" value="ECO:0007669"/>
    <property type="project" value="TreeGrafter"/>
</dbReference>
<dbReference type="EMBL" id="FNHQ01000012">
    <property type="protein sequence ID" value="SDM70604.1"/>
    <property type="molecule type" value="Genomic_DNA"/>
</dbReference>
<dbReference type="RefSeq" id="WP_091649791.1">
    <property type="nucleotide sequence ID" value="NZ_FNHQ01000012.1"/>
</dbReference>
<dbReference type="OrthoDB" id="9815506at2"/>
<reference evidence="12 13" key="1">
    <citation type="submission" date="2016-10" db="EMBL/GenBank/DDBJ databases">
        <authorList>
            <person name="de Groot N.N."/>
        </authorList>
    </citation>
    <scope>NUCLEOTIDE SEQUENCE [LARGE SCALE GENOMIC DNA]</scope>
    <source>
        <strain evidence="12 13">DSM 16981</strain>
    </source>
</reference>
<dbReference type="NCBIfam" id="TIGR00747">
    <property type="entry name" value="fabH"/>
    <property type="match status" value="1"/>
</dbReference>
<evidence type="ECO:0000256" key="2">
    <source>
        <dbReference type="ARBA" id="ARBA00008642"/>
    </source>
</evidence>
<evidence type="ECO:0000259" key="10">
    <source>
        <dbReference type="Pfam" id="PF08541"/>
    </source>
</evidence>
<evidence type="ECO:0000256" key="3">
    <source>
        <dbReference type="ARBA" id="ARBA00022490"/>
    </source>
</evidence>
<evidence type="ECO:0000259" key="11">
    <source>
        <dbReference type="Pfam" id="PF08545"/>
    </source>
</evidence>
<dbReference type="SUPFAM" id="SSF53901">
    <property type="entry name" value="Thiolase-like"/>
    <property type="match status" value="1"/>
</dbReference>
<keyword evidence="5" id="KW-0808">Transferase</keyword>
<evidence type="ECO:0000313" key="12">
    <source>
        <dbReference type="EMBL" id="SDM70604.1"/>
    </source>
</evidence>
<evidence type="ECO:0000313" key="13">
    <source>
        <dbReference type="Proteomes" id="UP000199309"/>
    </source>
</evidence>
<evidence type="ECO:0000256" key="4">
    <source>
        <dbReference type="ARBA" id="ARBA00022516"/>
    </source>
</evidence>
<keyword evidence="6" id="KW-0276">Fatty acid metabolism</keyword>
<evidence type="ECO:0000256" key="6">
    <source>
        <dbReference type="ARBA" id="ARBA00022832"/>
    </source>
</evidence>
<dbReference type="GO" id="GO:0006633">
    <property type="term" value="P:fatty acid biosynthetic process"/>
    <property type="evidence" value="ECO:0007669"/>
    <property type="project" value="UniProtKB-KW"/>
</dbReference>
<dbReference type="NCBIfam" id="NF006829">
    <property type="entry name" value="PRK09352.1"/>
    <property type="match status" value="1"/>
</dbReference>
<dbReference type="Gene3D" id="3.40.47.10">
    <property type="match status" value="1"/>
</dbReference>
<dbReference type="PANTHER" id="PTHR34069:SF2">
    <property type="entry name" value="BETA-KETOACYL-[ACYL-CARRIER-PROTEIN] SYNTHASE III"/>
    <property type="match status" value="1"/>
</dbReference>
<dbReference type="InterPro" id="IPR016039">
    <property type="entry name" value="Thiolase-like"/>
</dbReference>
<proteinExistence type="inferred from homology"/>
<dbReference type="AlphaFoldDB" id="A0A1G9VEG7"/>
<dbReference type="STRING" id="349095.SAMN05660299_01386"/>
<keyword evidence="7" id="KW-0443">Lipid metabolism</keyword>
<evidence type="ECO:0000256" key="5">
    <source>
        <dbReference type="ARBA" id="ARBA00022679"/>
    </source>
</evidence>
<sequence length="322" mass="35796">MKSSSKISAIAAYLPKKICTNNDFKKIDIDDEWVIRRTGIRERRIAGENEFSSTMAINAVKNLKKTYHTNIDDVDMIIVTTFTPDYLTPSVAALVQGYFDISHAGTMDLNAACTGFTYGLCVADALITTGQNKKILLIATESLSKILDYADRNTCILLGDAAVAMLLEESQGEGLCIASDFFSDGKKAGLATCSNLSQQYNEMVLKNKQFEQDGRKLYEYVLKNVPIGIQALLKRANLKKDDIDWFVPHSANYRMIEALCKRLHIMLQKTLISNEFYGNTSSVSIPLALWMASEKKQLKKGDFLLLYGFGGGLTHGGVIIKW</sequence>
<dbReference type="CDD" id="cd00830">
    <property type="entry name" value="KAS_III"/>
    <property type="match status" value="1"/>
</dbReference>
<organism evidence="12 13">
    <name type="scientific">Megasphaera paucivorans</name>
    <dbReference type="NCBI Taxonomy" id="349095"/>
    <lineage>
        <taxon>Bacteria</taxon>
        <taxon>Bacillati</taxon>
        <taxon>Bacillota</taxon>
        <taxon>Negativicutes</taxon>
        <taxon>Veillonellales</taxon>
        <taxon>Veillonellaceae</taxon>
        <taxon>Megasphaera</taxon>
    </lineage>
</organism>
<dbReference type="Proteomes" id="UP000199309">
    <property type="component" value="Unassembled WGS sequence"/>
</dbReference>
<comment type="pathway">
    <text evidence="1">Lipid metabolism.</text>
</comment>
<dbReference type="Pfam" id="PF08541">
    <property type="entry name" value="ACP_syn_III_C"/>
    <property type="match status" value="1"/>
</dbReference>
<gene>
    <name evidence="12" type="ORF">SAMN05660299_01386</name>
</gene>
<dbReference type="Pfam" id="PF08545">
    <property type="entry name" value="ACP_syn_III"/>
    <property type="match status" value="1"/>
</dbReference>
<accession>A0A1G9VEG7</accession>
<keyword evidence="3" id="KW-0963">Cytoplasm</keyword>
<keyword evidence="4" id="KW-0444">Lipid biosynthesis</keyword>
<keyword evidence="9" id="KW-0012">Acyltransferase</keyword>
<comment type="similarity">
    <text evidence="2">Belongs to the thiolase-like superfamily. FabH family.</text>
</comment>
<keyword evidence="13" id="KW-1185">Reference proteome</keyword>
<feature type="domain" description="Beta-ketoacyl-[acyl-carrier-protein] synthase III N-terminal" evidence="11">
    <location>
        <begin position="107"/>
        <end position="185"/>
    </location>
</feature>
<evidence type="ECO:0000256" key="1">
    <source>
        <dbReference type="ARBA" id="ARBA00005189"/>
    </source>
</evidence>
<evidence type="ECO:0000256" key="7">
    <source>
        <dbReference type="ARBA" id="ARBA00023098"/>
    </source>
</evidence>
<evidence type="ECO:0000256" key="9">
    <source>
        <dbReference type="ARBA" id="ARBA00023315"/>
    </source>
</evidence>
<dbReference type="PANTHER" id="PTHR34069">
    <property type="entry name" value="3-OXOACYL-[ACYL-CARRIER-PROTEIN] SYNTHASE 3"/>
    <property type="match status" value="1"/>
</dbReference>
<protein>
    <submittedName>
        <fullName evidence="12">3-oxoacyl-[acyl-carrier-protein] synthase-3</fullName>
    </submittedName>
</protein>
<dbReference type="InterPro" id="IPR013751">
    <property type="entry name" value="ACP_syn_III_N"/>
</dbReference>
<keyword evidence="8" id="KW-0275">Fatty acid biosynthesis</keyword>
<dbReference type="GO" id="GO:0004315">
    <property type="term" value="F:3-oxoacyl-[acyl-carrier-protein] synthase activity"/>
    <property type="evidence" value="ECO:0007669"/>
    <property type="project" value="InterPro"/>
</dbReference>
<dbReference type="InterPro" id="IPR004655">
    <property type="entry name" value="FabH"/>
</dbReference>
<name>A0A1G9VEG7_9FIRM</name>
<dbReference type="InterPro" id="IPR013747">
    <property type="entry name" value="ACP_syn_III_C"/>
</dbReference>
<feature type="domain" description="Beta-ketoacyl-[acyl-carrier-protein] synthase III C-terminal" evidence="10">
    <location>
        <begin position="233"/>
        <end position="322"/>
    </location>
</feature>
<evidence type="ECO:0000256" key="8">
    <source>
        <dbReference type="ARBA" id="ARBA00023160"/>
    </source>
</evidence>